<feature type="region of interest" description="Disordered" evidence="6">
    <location>
        <begin position="211"/>
        <end position="231"/>
    </location>
</feature>
<evidence type="ECO:0000256" key="3">
    <source>
        <dbReference type="ARBA" id="ARBA00022989"/>
    </source>
</evidence>
<dbReference type="InterPro" id="IPR029673">
    <property type="entry name" value="TMEM179"/>
</dbReference>
<feature type="transmembrane region" description="Helical" evidence="7">
    <location>
        <begin position="68"/>
        <end position="91"/>
    </location>
</feature>
<dbReference type="EMBL" id="VSWD01000009">
    <property type="protein sequence ID" value="KAK3093605.1"/>
    <property type="molecule type" value="Genomic_DNA"/>
</dbReference>
<evidence type="ECO:0000256" key="7">
    <source>
        <dbReference type="SAM" id="Phobius"/>
    </source>
</evidence>
<dbReference type="PANTHER" id="PTHR31872">
    <property type="entry name" value="TRANSMEMBRANE PROTEIN 179"/>
    <property type="match status" value="1"/>
</dbReference>
<sequence length="231" mass="25179">MNIIDLQLFVNTVFYFGIVICGFVISIPIGVTNINNGGQCLLYADFTYKNASYGTINYSSKGNCNFPIYLGVFADIFFALGVGIYSAYAVFKSSKDKTIASQMWVMPFILVDALVAAASFVASCMVSVGFNQVCNHLTKKYEPSGTRLFSSCVKVQNKNVINTTNGKVHNTGNFYAHYTVAQLAGWICFLLWAALVVSNIVRAVRNRKMRGAGTDATTSDKTNIGNVEPTA</sequence>
<dbReference type="AlphaFoldDB" id="A0AA88Y3W8"/>
<protein>
    <recommendedName>
        <fullName evidence="10">MARVEL domain-containing protein</fullName>
    </recommendedName>
</protein>
<dbReference type="Proteomes" id="UP001186944">
    <property type="component" value="Unassembled WGS sequence"/>
</dbReference>
<evidence type="ECO:0000256" key="4">
    <source>
        <dbReference type="ARBA" id="ARBA00023136"/>
    </source>
</evidence>
<feature type="transmembrane region" description="Helical" evidence="7">
    <location>
        <begin position="183"/>
        <end position="201"/>
    </location>
</feature>
<evidence type="ECO:0000313" key="9">
    <source>
        <dbReference type="Proteomes" id="UP001186944"/>
    </source>
</evidence>
<comment type="subcellular location">
    <subcellularLocation>
        <location evidence="1">Membrane</location>
        <topology evidence="1">Multi-pass membrane protein</topology>
    </subcellularLocation>
</comment>
<comment type="caution">
    <text evidence="8">The sequence shown here is derived from an EMBL/GenBank/DDBJ whole genome shotgun (WGS) entry which is preliminary data.</text>
</comment>
<organism evidence="8 9">
    <name type="scientific">Pinctada imbricata</name>
    <name type="common">Atlantic pearl-oyster</name>
    <name type="synonym">Pinctada martensii</name>
    <dbReference type="NCBI Taxonomy" id="66713"/>
    <lineage>
        <taxon>Eukaryota</taxon>
        <taxon>Metazoa</taxon>
        <taxon>Spiralia</taxon>
        <taxon>Lophotrochozoa</taxon>
        <taxon>Mollusca</taxon>
        <taxon>Bivalvia</taxon>
        <taxon>Autobranchia</taxon>
        <taxon>Pteriomorphia</taxon>
        <taxon>Pterioida</taxon>
        <taxon>Pterioidea</taxon>
        <taxon>Pteriidae</taxon>
        <taxon>Pinctada</taxon>
    </lineage>
</organism>
<evidence type="ECO:0008006" key="10">
    <source>
        <dbReference type="Google" id="ProtNLM"/>
    </source>
</evidence>
<reference evidence="8" key="1">
    <citation type="submission" date="2019-08" db="EMBL/GenBank/DDBJ databases">
        <title>The improved chromosome-level genome for the pearl oyster Pinctada fucata martensii using PacBio sequencing and Hi-C.</title>
        <authorList>
            <person name="Zheng Z."/>
        </authorList>
    </citation>
    <scope>NUCLEOTIDE SEQUENCE</scope>
    <source>
        <strain evidence="8">ZZ-2019</strain>
        <tissue evidence="8">Adductor muscle</tissue>
    </source>
</reference>
<gene>
    <name evidence="8" type="ORF">FSP39_018024</name>
</gene>
<keyword evidence="9" id="KW-1185">Reference proteome</keyword>
<name>A0AA88Y3W8_PINIB</name>
<evidence type="ECO:0000256" key="6">
    <source>
        <dbReference type="SAM" id="MobiDB-lite"/>
    </source>
</evidence>
<dbReference type="Pfam" id="PF26158">
    <property type="entry name" value="Claudin_TMEM179-179B"/>
    <property type="match status" value="1"/>
</dbReference>
<accession>A0AA88Y3W8</accession>
<evidence type="ECO:0000256" key="1">
    <source>
        <dbReference type="ARBA" id="ARBA00004141"/>
    </source>
</evidence>
<feature type="transmembrane region" description="Helical" evidence="7">
    <location>
        <begin position="12"/>
        <end position="31"/>
    </location>
</feature>
<keyword evidence="4 7" id="KW-0472">Membrane</keyword>
<dbReference type="InterPro" id="IPR059010">
    <property type="entry name" value="TMEM179-179B"/>
</dbReference>
<dbReference type="PANTHER" id="PTHR31872:SF7">
    <property type="entry name" value="TRANSMEMBRANE PROTEIN 179B-LIKE"/>
    <property type="match status" value="1"/>
</dbReference>
<comment type="similarity">
    <text evidence="5">Belongs to the TMEM179 family.</text>
</comment>
<feature type="compositionally biased region" description="Polar residues" evidence="6">
    <location>
        <begin position="215"/>
        <end position="225"/>
    </location>
</feature>
<proteinExistence type="inferred from homology"/>
<keyword evidence="2 7" id="KW-0812">Transmembrane</keyword>
<evidence type="ECO:0000256" key="2">
    <source>
        <dbReference type="ARBA" id="ARBA00022692"/>
    </source>
</evidence>
<feature type="transmembrane region" description="Helical" evidence="7">
    <location>
        <begin position="103"/>
        <end position="130"/>
    </location>
</feature>
<keyword evidence="3 7" id="KW-1133">Transmembrane helix</keyword>
<evidence type="ECO:0000256" key="5">
    <source>
        <dbReference type="ARBA" id="ARBA00093776"/>
    </source>
</evidence>
<evidence type="ECO:0000313" key="8">
    <source>
        <dbReference type="EMBL" id="KAK3093605.1"/>
    </source>
</evidence>